<feature type="compositionally biased region" description="Gly residues" evidence="1">
    <location>
        <begin position="332"/>
        <end position="341"/>
    </location>
</feature>
<feature type="transmembrane region" description="Helical" evidence="2">
    <location>
        <begin position="232"/>
        <end position="254"/>
    </location>
</feature>
<feature type="compositionally biased region" description="Pro residues" evidence="1">
    <location>
        <begin position="359"/>
        <end position="373"/>
    </location>
</feature>
<keyword evidence="2" id="KW-1133">Transmembrane helix</keyword>
<evidence type="ECO:0000313" key="4">
    <source>
        <dbReference type="EMBL" id="KAJ2896087.1"/>
    </source>
</evidence>
<name>A0AAD5RJI1_9PEZI</name>
<reference evidence="4" key="1">
    <citation type="submission" date="2022-07" db="EMBL/GenBank/DDBJ databases">
        <title>Draft genome sequence of Zalerion maritima ATCC 34329, a (micro)plastics degrading marine fungus.</title>
        <authorList>
            <person name="Paco A."/>
            <person name="Goncalves M.F.M."/>
            <person name="Rocha-Santos T.A.P."/>
            <person name="Alves A."/>
        </authorList>
    </citation>
    <scope>NUCLEOTIDE SEQUENCE</scope>
    <source>
        <strain evidence="4">ATCC 34329</strain>
    </source>
</reference>
<sequence length="383" mass="39791">MEPTALLTLFLAVVGAAAGFDSDESIIRSSVITLSDPSPATPTTSILEGLPDIRATVELDANGNSKGSISKIPTPEAEITTGLTNRKSWYDSGATSTDTFAHTSTSTPACASTNLKTPRDDIHPDVDLGRLVTITLPIDPDLHRTLVIAQSNLDDDVTTIETKGIIPTFFEPDRTVTSDTGFPSAAPEDPNSDDDDSDNDGDGDDGNNSGDDGSDKDRDQDEPNAVSQTVQIVILIVVVVIILGPVLCGMWCCWRKCGRRRPAAVQQAAPAPFMPAMPQFLQPRVQAPIGGDGGGGGGGGGNNAWEQAAAYQQGLQKGIEMQRMAPAANTGAGTGGGGGGMPHVPPAYYGPGTSAGQPQPMPMPQMPQQPPPMYGSGRQEGGE</sequence>
<keyword evidence="2" id="KW-0472">Membrane</keyword>
<comment type="caution">
    <text evidence="4">The sequence shown here is derived from an EMBL/GenBank/DDBJ whole genome shotgun (WGS) entry which is preliminary data.</text>
</comment>
<dbReference type="EMBL" id="JAKWBI020000354">
    <property type="protein sequence ID" value="KAJ2896087.1"/>
    <property type="molecule type" value="Genomic_DNA"/>
</dbReference>
<organism evidence="4 5">
    <name type="scientific">Zalerion maritima</name>
    <dbReference type="NCBI Taxonomy" id="339359"/>
    <lineage>
        <taxon>Eukaryota</taxon>
        <taxon>Fungi</taxon>
        <taxon>Dikarya</taxon>
        <taxon>Ascomycota</taxon>
        <taxon>Pezizomycotina</taxon>
        <taxon>Sordariomycetes</taxon>
        <taxon>Lulworthiomycetidae</taxon>
        <taxon>Lulworthiales</taxon>
        <taxon>Lulworthiaceae</taxon>
        <taxon>Zalerion</taxon>
    </lineage>
</organism>
<proteinExistence type="predicted"/>
<accession>A0AAD5RJI1</accession>
<evidence type="ECO:0000256" key="3">
    <source>
        <dbReference type="SAM" id="SignalP"/>
    </source>
</evidence>
<dbReference type="AlphaFoldDB" id="A0AAD5RJI1"/>
<feature type="signal peptide" evidence="3">
    <location>
        <begin position="1"/>
        <end position="19"/>
    </location>
</feature>
<feature type="compositionally biased region" description="Acidic residues" evidence="1">
    <location>
        <begin position="190"/>
        <end position="205"/>
    </location>
</feature>
<feature type="chain" id="PRO_5041903170" evidence="3">
    <location>
        <begin position="20"/>
        <end position="383"/>
    </location>
</feature>
<feature type="region of interest" description="Disordered" evidence="1">
    <location>
        <begin position="171"/>
        <end position="225"/>
    </location>
</feature>
<keyword evidence="5" id="KW-1185">Reference proteome</keyword>
<evidence type="ECO:0000256" key="1">
    <source>
        <dbReference type="SAM" id="MobiDB-lite"/>
    </source>
</evidence>
<evidence type="ECO:0000313" key="5">
    <source>
        <dbReference type="Proteomes" id="UP001201980"/>
    </source>
</evidence>
<gene>
    <name evidence="4" type="ORF">MKZ38_005878</name>
</gene>
<evidence type="ECO:0000256" key="2">
    <source>
        <dbReference type="SAM" id="Phobius"/>
    </source>
</evidence>
<keyword evidence="3" id="KW-0732">Signal</keyword>
<dbReference type="Proteomes" id="UP001201980">
    <property type="component" value="Unassembled WGS sequence"/>
</dbReference>
<protein>
    <submittedName>
        <fullName evidence="4">Uncharacterized protein</fullName>
    </submittedName>
</protein>
<keyword evidence="2" id="KW-0812">Transmembrane</keyword>
<feature type="region of interest" description="Disordered" evidence="1">
    <location>
        <begin position="327"/>
        <end position="383"/>
    </location>
</feature>